<dbReference type="Proteomes" id="UP000010799">
    <property type="component" value="Chromosome"/>
</dbReference>
<reference evidence="2 3" key="1">
    <citation type="journal article" date="2012" name="Stand. Genomic Sci.">
        <title>Complete genome sequence of Liberibacter crescens BT-1.</title>
        <authorList>
            <person name="Leonard M.T."/>
            <person name="Fagen J.R."/>
            <person name="Davis-Richardson A.G."/>
            <person name="Davis M.J."/>
            <person name="Triplett E.W."/>
        </authorList>
    </citation>
    <scope>NUCLEOTIDE SEQUENCE [LARGE SCALE GENOMIC DNA]</scope>
    <source>
        <strain evidence="2 3">BT-1</strain>
    </source>
</reference>
<keyword evidence="2" id="KW-0131">Cell cycle</keyword>
<organism evidence="2 3">
    <name type="scientific">Liberibacter crescens (strain BT-1)</name>
    <dbReference type="NCBI Taxonomy" id="1215343"/>
    <lineage>
        <taxon>Bacteria</taxon>
        <taxon>Pseudomonadati</taxon>
        <taxon>Pseudomonadota</taxon>
        <taxon>Alphaproteobacteria</taxon>
        <taxon>Hyphomicrobiales</taxon>
        <taxon>Rhizobiaceae</taxon>
        <taxon>Liberibacter</taxon>
    </lineage>
</organism>
<dbReference type="STRING" id="1215343.B488_11200"/>
<dbReference type="PANTHER" id="PTHR47755">
    <property type="entry name" value="CELL DIVISION PROTEIN FTSX"/>
    <property type="match status" value="1"/>
</dbReference>
<evidence type="ECO:0000313" key="3">
    <source>
        <dbReference type="Proteomes" id="UP000010799"/>
    </source>
</evidence>
<dbReference type="EMBL" id="CP003789">
    <property type="protein sequence ID" value="AGA65112.1"/>
    <property type="molecule type" value="Genomic_DNA"/>
</dbReference>
<proteinExistence type="predicted"/>
<feature type="transmembrane region" description="Helical" evidence="1">
    <location>
        <begin position="26"/>
        <end position="47"/>
    </location>
</feature>
<keyword evidence="1" id="KW-0472">Membrane</keyword>
<dbReference type="GO" id="GO:0016020">
    <property type="term" value="C:membrane"/>
    <property type="evidence" value="ECO:0007669"/>
    <property type="project" value="InterPro"/>
</dbReference>
<name>L0EVX9_LIBCB</name>
<dbReference type="eggNOG" id="COG2177">
    <property type="taxonomic scope" value="Bacteria"/>
</dbReference>
<evidence type="ECO:0000256" key="1">
    <source>
        <dbReference type="SAM" id="Phobius"/>
    </source>
</evidence>
<keyword evidence="1" id="KW-1133">Transmembrane helix</keyword>
<dbReference type="PATRIC" id="fig|1215343.11.peg.1153"/>
<dbReference type="GO" id="GO:0032153">
    <property type="term" value="C:cell division site"/>
    <property type="evidence" value="ECO:0007669"/>
    <property type="project" value="TreeGrafter"/>
</dbReference>
<keyword evidence="2" id="KW-0132">Cell division</keyword>
<dbReference type="PANTHER" id="PTHR47755:SF1">
    <property type="entry name" value="CELL DIVISION PROTEIN FTSX"/>
    <property type="match status" value="1"/>
</dbReference>
<sequence length="322" mass="35927">MNRNLEVYLRRTETIIPSATIQGDSLMVVIAIMSFLACLTLGIVSILHSTTARWKGQILNEVTVQINPEEKVDMDVILKRVRDIVLSVAGIKNARIISEDETKKLLEPWLGSNIDTAQLPIPRLVVISINPNSPPDFQVMRTLLKETAPQAILDDHRTWINRLISMSRTTISIGIGIVFLVFIAMILTVIFATRSALLSNRHIVEVLHFIGAETIFIANAFQRHFLKISIKGAMSGGILASMAFLLANYWYKRSITTAQTDQAAILFGSFSLEANGYIGIFITMIIIASLTTLTARFTVINTIWDIDTIRSDPSRMDNIENI</sequence>
<feature type="transmembrane region" description="Helical" evidence="1">
    <location>
        <begin position="171"/>
        <end position="191"/>
    </location>
</feature>
<dbReference type="AlphaFoldDB" id="L0EVX9"/>
<keyword evidence="3" id="KW-1185">Reference proteome</keyword>
<dbReference type="HOGENOM" id="CLU_067538_0_0_5"/>
<dbReference type="RefSeq" id="WP_015273537.1">
    <property type="nucleotide sequence ID" value="NC_019907.1"/>
</dbReference>
<feature type="transmembrane region" description="Helical" evidence="1">
    <location>
        <begin position="203"/>
        <end position="221"/>
    </location>
</feature>
<feature type="transmembrane region" description="Helical" evidence="1">
    <location>
        <begin position="276"/>
        <end position="295"/>
    </location>
</feature>
<accession>L0EVX9</accession>
<keyword evidence="1" id="KW-0812">Transmembrane</keyword>
<protein>
    <submittedName>
        <fullName evidence="2">Cell division protein FtsX</fullName>
    </submittedName>
</protein>
<dbReference type="InterPro" id="IPR004513">
    <property type="entry name" value="FtsX"/>
</dbReference>
<dbReference type="KEGG" id="lcc:B488_11200"/>
<dbReference type="GO" id="GO:0051301">
    <property type="term" value="P:cell division"/>
    <property type="evidence" value="ECO:0007669"/>
    <property type="project" value="UniProtKB-KW"/>
</dbReference>
<gene>
    <name evidence="2" type="ordered locus">B488_11200</name>
</gene>
<evidence type="ECO:0000313" key="2">
    <source>
        <dbReference type="EMBL" id="AGA65112.1"/>
    </source>
</evidence>
<feature type="transmembrane region" description="Helical" evidence="1">
    <location>
        <begin position="233"/>
        <end position="251"/>
    </location>
</feature>